<dbReference type="Pfam" id="PF11361">
    <property type="entry name" value="DUF3159"/>
    <property type="match status" value="1"/>
</dbReference>
<protein>
    <recommendedName>
        <fullName evidence="4">DUF3159 domain-containing protein</fullName>
    </recommendedName>
</protein>
<dbReference type="InterPro" id="IPR016566">
    <property type="entry name" value="UCP010219"/>
</dbReference>
<gene>
    <name evidence="2" type="ORF">J2S57_000276</name>
</gene>
<feature type="transmembrane region" description="Helical" evidence="1">
    <location>
        <begin position="155"/>
        <end position="175"/>
    </location>
</feature>
<organism evidence="2 3">
    <name type="scientific">Kineosporia succinea</name>
    <dbReference type="NCBI Taxonomy" id="84632"/>
    <lineage>
        <taxon>Bacteria</taxon>
        <taxon>Bacillati</taxon>
        <taxon>Actinomycetota</taxon>
        <taxon>Actinomycetes</taxon>
        <taxon>Kineosporiales</taxon>
        <taxon>Kineosporiaceae</taxon>
        <taxon>Kineosporia</taxon>
    </lineage>
</organism>
<name>A0ABT9NVS2_9ACTN</name>
<evidence type="ECO:0008006" key="4">
    <source>
        <dbReference type="Google" id="ProtNLM"/>
    </source>
</evidence>
<keyword evidence="1" id="KW-0472">Membrane</keyword>
<feature type="transmembrane region" description="Helical" evidence="1">
    <location>
        <begin position="187"/>
        <end position="209"/>
    </location>
</feature>
<proteinExistence type="predicted"/>
<keyword evidence="1" id="KW-0812">Transmembrane</keyword>
<evidence type="ECO:0000313" key="2">
    <source>
        <dbReference type="EMBL" id="MDP9824527.1"/>
    </source>
</evidence>
<reference evidence="2 3" key="1">
    <citation type="submission" date="2023-07" db="EMBL/GenBank/DDBJ databases">
        <title>Sequencing the genomes of 1000 actinobacteria strains.</title>
        <authorList>
            <person name="Klenk H.-P."/>
        </authorList>
    </citation>
    <scope>NUCLEOTIDE SEQUENCE [LARGE SCALE GENOMIC DNA]</scope>
    <source>
        <strain evidence="2 3">DSM 44388</strain>
    </source>
</reference>
<sequence length="232" mass="24923">MTEQAEHAAERVGKGKFGAAVAAEFDLQKAIGGPRGVIESVLPYTVFSIAYAITQDLRTSVYSALAPLAVLLIVRLVRREPPVQVISGAMGIGLGAWAAHQTGRASDVFLWGILKNGGSALLGMISVAVRWPLVGVFAGPLTGEMFAWRSDRARYRAYVHATWIFISLFVLRLAVQVPLSIADQAVLLGLLNGFVLGIPLFALAVWGMWQVLRRVPVTVAEASQVNEESSTP</sequence>
<evidence type="ECO:0000313" key="3">
    <source>
        <dbReference type="Proteomes" id="UP001235712"/>
    </source>
</evidence>
<dbReference type="RefSeq" id="WP_307237260.1">
    <property type="nucleotide sequence ID" value="NZ_JAUSQZ010000001.1"/>
</dbReference>
<comment type="caution">
    <text evidence="2">The sequence shown here is derived from an EMBL/GenBank/DDBJ whole genome shotgun (WGS) entry which is preliminary data.</text>
</comment>
<accession>A0ABT9NVS2</accession>
<keyword evidence="1" id="KW-1133">Transmembrane helix</keyword>
<evidence type="ECO:0000256" key="1">
    <source>
        <dbReference type="SAM" id="Phobius"/>
    </source>
</evidence>
<dbReference type="EMBL" id="JAUSQZ010000001">
    <property type="protein sequence ID" value="MDP9824527.1"/>
    <property type="molecule type" value="Genomic_DNA"/>
</dbReference>
<dbReference type="Proteomes" id="UP001235712">
    <property type="component" value="Unassembled WGS sequence"/>
</dbReference>
<keyword evidence="3" id="KW-1185">Reference proteome</keyword>